<dbReference type="Proteomes" id="UP001497457">
    <property type="component" value="Chromosome 17b"/>
</dbReference>
<dbReference type="AlphaFoldDB" id="A0ABC8Z0C8"/>
<organism evidence="2 3">
    <name type="scientific">Urochloa decumbens</name>
    <dbReference type="NCBI Taxonomy" id="240449"/>
    <lineage>
        <taxon>Eukaryota</taxon>
        <taxon>Viridiplantae</taxon>
        <taxon>Streptophyta</taxon>
        <taxon>Embryophyta</taxon>
        <taxon>Tracheophyta</taxon>
        <taxon>Spermatophyta</taxon>
        <taxon>Magnoliopsida</taxon>
        <taxon>Liliopsida</taxon>
        <taxon>Poales</taxon>
        <taxon>Poaceae</taxon>
        <taxon>PACMAD clade</taxon>
        <taxon>Panicoideae</taxon>
        <taxon>Panicodae</taxon>
        <taxon>Paniceae</taxon>
        <taxon>Melinidinae</taxon>
        <taxon>Urochloa</taxon>
    </lineage>
</organism>
<feature type="region of interest" description="Disordered" evidence="1">
    <location>
        <begin position="1"/>
        <end position="42"/>
    </location>
</feature>
<proteinExistence type="predicted"/>
<name>A0ABC8Z0C8_9POAL</name>
<reference evidence="2 3" key="2">
    <citation type="submission" date="2024-10" db="EMBL/GenBank/DDBJ databases">
        <authorList>
            <person name="Ryan C."/>
        </authorList>
    </citation>
    <scope>NUCLEOTIDE SEQUENCE [LARGE SCALE GENOMIC DNA]</scope>
</reference>
<gene>
    <name evidence="2" type="ORF">URODEC1_LOCUS39396</name>
</gene>
<reference evidence="3" key="1">
    <citation type="submission" date="2024-06" db="EMBL/GenBank/DDBJ databases">
        <authorList>
            <person name="Ryan C."/>
        </authorList>
    </citation>
    <scope>NUCLEOTIDE SEQUENCE [LARGE SCALE GENOMIC DNA]</scope>
</reference>
<sequence length="138" mass="16263">MEMESGSDASERGRAAVGGEGEQQMRRRRSRSAPPGKMLRELTARERRRAEVLLFTWQVVVLAYVDMTEEEVEDEYRRAGKLHRYDPDTELEKRIARLARRWPPPDGFMPKIDEYLKILDDDEREDGDIGQLYQEKDY</sequence>
<protein>
    <submittedName>
        <fullName evidence="2">Uncharacterized protein</fullName>
    </submittedName>
</protein>
<keyword evidence="3" id="KW-1185">Reference proteome</keyword>
<dbReference type="EMBL" id="OZ075127">
    <property type="protein sequence ID" value="CAL4952232.1"/>
    <property type="molecule type" value="Genomic_DNA"/>
</dbReference>
<accession>A0ABC8Z0C8</accession>
<evidence type="ECO:0000313" key="2">
    <source>
        <dbReference type="EMBL" id="CAL4952232.1"/>
    </source>
</evidence>
<evidence type="ECO:0000256" key="1">
    <source>
        <dbReference type="SAM" id="MobiDB-lite"/>
    </source>
</evidence>
<evidence type="ECO:0000313" key="3">
    <source>
        <dbReference type="Proteomes" id="UP001497457"/>
    </source>
</evidence>